<feature type="region of interest" description="Disordered" evidence="1">
    <location>
        <begin position="23"/>
        <end position="47"/>
    </location>
</feature>
<dbReference type="AlphaFoldDB" id="C1EJA7"/>
<dbReference type="OMA" id="PQLMNMV"/>
<keyword evidence="3" id="KW-1185">Reference proteome</keyword>
<dbReference type="InterPro" id="IPR015813">
    <property type="entry name" value="Pyrv/PenolPyrv_kinase-like_dom"/>
</dbReference>
<dbReference type="InterPro" id="IPR039556">
    <property type="entry name" value="ICL/PEPM"/>
</dbReference>
<reference evidence="2 3" key="1">
    <citation type="journal article" date="2009" name="Science">
        <title>Green evolution and dynamic adaptations revealed by genomes of the marine picoeukaryotes Micromonas.</title>
        <authorList>
            <person name="Worden A.Z."/>
            <person name="Lee J.H."/>
            <person name="Mock T."/>
            <person name="Rouze P."/>
            <person name="Simmons M.P."/>
            <person name="Aerts A.L."/>
            <person name="Allen A.E."/>
            <person name="Cuvelier M.L."/>
            <person name="Derelle E."/>
            <person name="Everett M.V."/>
            <person name="Foulon E."/>
            <person name="Grimwood J."/>
            <person name="Gundlach H."/>
            <person name="Henrissat B."/>
            <person name="Napoli C."/>
            <person name="McDonald S.M."/>
            <person name="Parker M.S."/>
            <person name="Rombauts S."/>
            <person name="Salamov A."/>
            <person name="Von Dassow P."/>
            <person name="Badger J.H."/>
            <person name="Coutinho P.M."/>
            <person name="Demir E."/>
            <person name="Dubchak I."/>
            <person name="Gentemann C."/>
            <person name="Eikrem W."/>
            <person name="Gready J.E."/>
            <person name="John U."/>
            <person name="Lanier W."/>
            <person name="Lindquist E.A."/>
            <person name="Lucas S."/>
            <person name="Mayer K.F."/>
            <person name="Moreau H."/>
            <person name="Not F."/>
            <person name="Otillar R."/>
            <person name="Panaud O."/>
            <person name="Pangilinan J."/>
            <person name="Paulsen I."/>
            <person name="Piegu B."/>
            <person name="Poliakov A."/>
            <person name="Robbens S."/>
            <person name="Schmutz J."/>
            <person name="Toulza E."/>
            <person name="Wyss T."/>
            <person name="Zelensky A."/>
            <person name="Zhou K."/>
            <person name="Armbrust E.V."/>
            <person name="Bhattacharya D."/>
            <person name="Goodenough U.W."/>
            <person name="Van de Peer Y."/>
            <person name="Grigoriev I.V."/>
        </authorList>
    </citation>
    <scope>NUCLEOTIDE SEQUENCE [LARGE SCALE GENOMIC DNA]</scope>
    <source>
        <strain evidence="3">RCC299 / NOUM17</strain>
    </source>
</reference>
<dbReference type="EMBL" id="CP001334">
    <property type="protein sequence ID" value="ACO68152.1"/>
    <property type="molecule type" value="Genomic_DNA"/>
</dbReference>
<name>C1EJA7_MICCC</name>
<dbReference type="eggNOG" id="KOG1260">
    <property type="taxonomic scope" value="Eukaryota"/>
</dbReference>
<dbReference type="InParanoid" id="C1EJA7"/>
<dbReference type="STRING" id="296587.C1EJA7"/>
<feature type="compositionally biased region" description="Low complexity" evidence="1">
    <location>
        <begin position="36"/>
        <end position="47"/>
    </location>
</feature>
<dbReference type="CDD" id="cd00377">
    <property type="entry name" value="ICL_PEPM"/>
    <property type="match status" value="1"/>
</dbReference>
<sequence>MTTAPTVAPPRAALIKTPAWSRRRRFDRVRRGGDRGSPVASASSSSDRSNLAASNLRELLAGDEILRAPCAHDALTAALIERAGFKVGFMSGFCVSAARLAMPDAGLISYGEMEDVGRHITQATSAGFPFIGDADDGYGNAMNAKRTVRGYARAGFAGILMEDQLAPKACGHTKPRCLARDEAVARVRAACDERDEGPGGDIVVFARSDSRSAMDSLDEALWRVAAFADAGADALFIDALRTKEELRAFCAIAPEVPKMANMLEGGGATPICSPEELQDMGFSVVAYPLTVLGAYVNATERVLREIREDGYPDESKLPTFESLKATCGFPGYYADAERYDVSTSGK</sequence>
<evidence type="ECO:0008006" key="4">
    <source>
        <dbReference type="Google" id="ProtNLM"/>
    </source>
</evidence>
<organism evidence="2 3">
    <name type="scientific">Micromonas commoda (strain RCC299 / NOUM17 / CCMP2709)</name>
    <name type="common">Picoplanktonic green alga</name>
    <dbReference type="NCBI Taxonomy" id="296587"/>
    <lineage>
        <taxon>Eukaryota</taxon>
        <taxon>Viridiplantae</taxon>
        <taxon>Chlorophyta</taxon>
        <taxon>Mamiellophyceae</taxon>
        <taxon>Mamiellales</taxon>
        <taxon>Mamiellaceae</taxon>
        <taxon>Micromonas</taxon>
    </lineage>
</organism>
<accession>C1EJA7</accession>
<dbReference type="FunCoup" id="C1EJA7">
    <property type="interactions" value="198"/>
</dbReference>
<dbReference type="InterPro" id="IPR040442">
    <property type="entry name" value="Pyrv_kinase-like_dom_sf"/>
</dbReference>
<gene>
    <name evidence="2" type="ORF">MICPUN_92645</name>
</gene>
<dbReference type="Pfam" id="PF13714">
    <property type="entry name" value="PEP_mutase"/>
    <property type="match status" value="1"/>
</dbReference>
<dbReference type="KEGG" id="mis:MICPUN_92645"/>
<dbReference type="GeneID" id="8249826"/>
<dbReference type="SUPFAM" id="SSF51621">
    <property type="entry name" value="Phosphoenolpyruvate/pyruvate domain"/>
    <property type="match status" value="1"/>
</dbReference>
<protein>
    <recommendedName>
        <fullName evidence="4">Isocitrate lyase</fullName>
    </recommendedName>
</protein>
<evidence type="ECO:0000313" key="3">
    <source>
        <dbReference type="Proteomes" id="UP000002009"/>
    </source>
</evidence>
<evidence type="ECO:0000313" key="2">
    <source>
        <dbReference type="EMBL" id="ACO68152.1"/>
    </source>
</evidence>
<proteinExistence type="predicted"/>
<dbReference type="Proteomes" id="UP000002009">
    <property type="component" value="Chromosome 16"/>
</dbReference>
<dbReference type="PANTHER" id="PTHR42905:SF2">
    <property type="entry name" value="PHOSPHOENOLPYRUVATE CARBOXYLASE FAMILY PROTEIN"/>
    <property type="match status" value="1"/>
</dbReference>
<dbReference type="RefSeq" id="XP_002506894.1">
    <property type="nucleotide sequence ID" value="XM_002506848.1"/>
</dbReference>
<dbReference type="Gene3D" id="3.20.20.60">
    <property type="entry name" value="Phosphoenolpyruvate-binding domains"/>
    <property type="match status" value="1"/>
</dbReference>
<dbReference type="OrthoDB" id="1923844at2759"/>
<evidence type="ECO:0000256" key="1">
    <source>
        <dbReference type="SAM" id="MobiDB-lite"/>
    </source>
</evidence>
<dbReference type="GO" id="GO:0003824">
    <property type="term" value="F:catalytic activity"/>
    <property type="evidence" value="ECO:0007669"/>
    <property type="project" value="InterPro"/>
</dbReference>
<dbReference type="PANTHER" id="PTHR42905">
    <property type="entry name" value="PHOSPHOENOLPYRUVATE CARBOXYLASE"/>
    <property type="match status" value="1"/>
</dbReference>